<sequence>MGAIVFTTSKHWIITLINSGSDPFKTRIHMSEPIMPHTHNPTFRQQMSLLSEIPTVCRLHRTFFAGISDNKNLRAGSQIFRQQNPFSEIPIVCTQFQRTKFHACSESSRRAALAIELHFSQLVVSVVCQRVIDDRNFQQHLCDSVYARQVSANICRK</sequence>
<reference evidence="2" key="1">
    <citation type="journal article" date="2017" name="Nat. Commun.">
        <title>The North American bullfrog draft genome provides insight into hormonal regulation of long noncoding RNA.</title>
        <authorList>
            <person name="Hammond S.A."/>
            <person name="Warren R.L."/>
            <person name="Vandervalk B.P."/>
            <person name="Kucuk E."/>
            <person name="Khan H."/>
            <person name="Gibb E.A."/>
            <person name="Pandoh P."/>
            <person name="Kirk H."/>
            <person name="Zhao Y."/>
            <person name="Jones M."/>
            <person name="Mungall A.J."/>
            <person name="Coope R."/>
            <person name="Pleasance S."/>
            <person name="Moore R.A."/>
            <person name="Holt R.A."/>
            <person name="Round J.M."/>
            <person name="Ohora S."/>
            <person name="Walle B.V."/>
            <person name="Veldhoen N."/>
            <person name="Helbing C.C."/>
            <person name="Birol I."/>
        </authorList>
    </citation>
    <scope>NUCLEOTIDE SEQUENCE [LARGE SCALE GENOMIC DNA]</scope>
</reference>
<evidence type="ECO:0000313" key="1">
    <source>
        <dbReference type="EMBL" id="PIO38907.1"/>
    </source>
</evidence>
<dbReference type="EMBL" id="KV925113">
    <property type="protein sequence ID" value="PIO38907.1"/>
    <property type="molecule type" value="Genomic_DNA"/>
</dbReference>
<accession>A0A2G9SFL4</accession>
<evidence type="ECO:0000313" key="2">
    <source>
        <dbReference type="Proteomes" id="UP000228934"/>
    </source>
</evidence>
<dbReference type="Proteomes" id="UP000228934">
    <property type="component" value="Unassembled WGS sequence"/>
</dbReference>
<proteinExistence type="predicted"/>
<organism evidence="1 2">
    <name type="scientific">Aquarana catesbeiana</name>
    <name type="common">American bullfrog</name>
    <name type="synonym">Rana catesbeiana</name>
    <dbReference type="NCBI Taxonomy" id="8400"/>
    <lineage>
        <taxon>Eukaryota</taxon>
        <taxon>Metazoa</taxon>
        <taxon>Chordata</taxon>
        <taxon>Craniata</taxon>
        <taxon>Vertebrata</taxon>
        <taxon>Euteleostomi</taxon>
        <taxon>Amphibia</taxon>
        <taxon>Batrachia</taxon>
        <taxon>Anura</taxon>
        <taxon>Neobatrachia</taxon>
        <taxon>Ranoidea</taxon>
        <taxon>Ranidae</taxon>
        <taxon>Aquarana</taxon>
    </lineage>
</organism>
<name>A0A2G9SFL4_AQUCT</name>
<keyword evidence="2" id="KW-1185">Reference proteome</keyword>
<dbReference type="AlphaFoldDB" id="A0A2G9SFL4"/>
<gene>
    <name evidence="1" type="ORF">AB205_0218490</name>
</gene>
<protein>
    <submittedName>
        <fullName evidence="1">Uncharacterized protein</fullName>
    </submittedName>
</protein>